<evidence type="ECO:0000313" key="3">
    <source>
        <dbReference type="EMBL" id="HIR14055.1"/>
    </source>
</evidence>
<keyword evidence="2" id="KW-1133">Transmembrane helix</keyword>
<keyword evidence="2" id="KW-0472">Membrane</keyword>
<reference evidence="3" key="2">
    <citation type="journal article" date="2021" name="PeerJ">
        <title>Extensive microbial diversity within the chicken gut microbiome revealed by metagenomics and culture.</title>
        <authorList>
            <person name="Gilroy R."/>
            <person name="Ravi A."/>
            <person name="Getino M."/>
            <person name="Pursley I."/>
            <person name="Horton D.L."/>
            <person name="Alikhan N.F."/>
            <person name="Baker D."/>
            <person name="Gharbi K."/>
            <person name="Hall N."/>
            <person name="Watson M."/>
            <person name="Adriaenssens E.M."/>
            <person name="Foster-Nyarko E."/>
            <person name="Jarju S."/>
            <person name="Secka A."/>
            <person name="Antonio M."/>
            <person name="Oren A."/>
            <person name="Chaudhuri R.R."/>
            <person name="La Ragione R."/>
            <person name="Hildebrand F."/>
            <person name="Pallen M.J."/>
        </authorList>
    </citation>
    <scope>NUCLEOTIDE SEQUENCE</scope>
    <source>
        <strain evidence="3">ChiSjej4B22-8148</strain>
    </source>
</reference>
<feature type="compositionally biased region" description="Low complexity" evidence="1">
    <location>
        <begin position="37"/>
        <end position="78"/>
    </location>
</feature>
<dbReference type="PANTHER" id="PTHR35902">
    <property type="entry name" value="S-LAYER DOMAIN-LIKE PROTEIN-RELATED"/>
    <property type="match status" value="1"/>
</dbReference>
<comment type="caution">
    <text evidence="3">The sequence shown here is derived from an EMBL/GenBank/DDBJ whole genome shotgun (WGS) entry which is preliminary data.</text>
</comment>
<dbReference type="AlphaFoldDB" id="A0A9D1D975"/>
<evidence type="ECO:0000256" key="2">
    <source>
        <dbReference type="SAM" id="Phobius"/>
    </source>
</evidence>
<protein>
    <submittedName>
        <fullName evidence="3">Uncharacterized protein</fullName>
    </submittedName>
</protein>
<feature type="compositionally biased region" description="Polar residues" evidence="1">
    <location>
        <begin position="79"/>
        <end position="104"/>
    </location>
</feature>
<evidence type="ECO:0000313" key="4">
    <source>
        <dbReference type="Proteomes" id="UP000886757"/>
    </source>
</evidence>
<feature type="region of interest" description="Disordered" evidence="1">
    <location>
        <begin position="1"/>
        <end position="148"/>
    </location>
</feature>
<dbReference type="EMBL" id="DVGK01000105">
    <property type="protein sequence ID" value="HIR14055.1"/>
    <property type="molecule type" value="Genomic_DNA"/>
</dbReference>
<keyword evidence="2" id="KW-0812">Transmembrane</keyword>
<name>A0A9D1D975_9FIRM</name>
<sequence length="586" mass="64949">MDLIIEEQPAPNSSVQEAPAPKSPETNPPAPNPPETNSPETRPVETNPPETRPLETNPPETRPLETNPPETRPPETNLSETNTPETNLPTQKLPETNPSSSNPGKTEFPETDAAEIFLTEEETLETKEPNFMSGESEGTPAEGTEEDIIITREKMKKGIRSGEKFRLVVKIKNNRKDKTMKNIRLKLEPQEGIALDSEQKKDRIRVKDLKPGEERKVKVKMKADQFPEDLPTLKTKAIVTYEYQEENTVKSGQAEAILLLPAEKKEEGGFSDTAGQGYGGGYDGGGYVEAAAETKTIDPMTPNIIISRYSYGSEIKAGEEFVLEMELQNTNRKIAVENTVMSVEPGEGLVLTDSSNTFYIEQLKPQEKVRKTVKLKALPDGQTANTAATVSFKYEYLKKEERTQANSEVKITMPVTHQDRFSVGEIRKEGDAFANEEVSISLPYVNKGKAVVYNLETRLETKMASDETYKFIGNVEAGGSGTLDFFVTPAKAGRQEMKVLVTYEDASGNEKTEERILVLNVEEGASGEMNDFFAEESFAEEETESSGGSDIKRKAVIVSGAAVFLFAVVFLKRRRNKKSVQFHGEI</sequence>
<organism evidence="3 4">
    <name type="scientific">Candidatus Choladousia intestinavium</name>
    <dbReference type="NCBI Taxonomy" id="2840727"/>
    <lineage>
        <taxon>Bacteria</taxon>
        <taxon>Bacillati</taxon>
        <taxon>Bacillota</taxon>
        <taxon>Clostridia</taxon>
        <taxon>Lachnospirales</taxon>
        <taxon>Lachnospiraceae</taxon>
        <taxon>Lachnospiraceae incertae sedis</taxon>
        <taxon>Candidatus Choladousia</taxon>
    </lineage>
</organism>
<feature type="compositionally biased region" description="Acidic residues" evidence="1">
    <location>
        <begin position="109"/>
        <end position="123"/>
    </location>
</feature>
<feature type="compositionally biased region" description="Pro residues" evidence="1">
    <location>
        <begin position="26"/>
        <end position="36"/>
    </location>
</feature>
<proteinExistence type="predicted"/>
<reference evidence="3" key="1">
    <citation type="submission" date="2020-10" db="EMBL/GenBank/DDBJ databases">
        <authorList>
            <person name="Gilroy R."/>
        </authorList>
    </citation>
    <scope>NUCLEOTIDE SEQUENCE</scope>
    <source>
        <strain evidence="3">ChiSjej4B22-8148</strain>
    </source>
</reference>
<evidence type="ECO:0000256" key="1">
    <source>
        <dbReference type="SAM" id="MobiDB-lite"/>
    </source>
</evidence>
<gene>
    <name evidence="3" type="ORF">IAB31_09060</name>
</gene>
<feature type="transmembrane region" description="Helical" evidence="2">
    <location>
        <begin position="555"/>
        <end position="571"/>
    </location>
</feature>
<dbReference type="Proteomes" id="UP000886757">
    <property type="component" value="Unassembled WGS sequence"/>
</dbReference>
<accession>A0A9D1D975</accession>